<dbReference type="OrthoDB" id="4093673at2759"/>
<reference evidence="3 4" key="1">
    <citation type="journal article" date="2016" name="Mol. Biol. Evol.">
        <title>Comparative Genomics of Early-Diverging Mushroom-Forming Fungi Provides Insights into the Origins of Lignocellulose Decay Capabilities.</title>
        <authorList>
            <person name="Nagy L.G."/>
            <person name="Riley R."/>
            <person name="Tritt A."/>
            <person name="Adam C."/>
            <person name="Daum C."/>
            <person name="Floudas D."/>
            <person name="Sun H."/>
            <person name="Yadav J.S."/>
            <person name="Pangilinan J."/>
            <person name="Larsson K.H."/>
            <person name="Matsuura K."/>
            <person name="Barry K."/>
            <person name="Labutti K."/>
            <person name="Kuo R."/>
            <person name="Ohm R.A."/>
            <person name="Bhattacharya S.S."/>
            <person name="Shirouzu T."/>
            <person name="Yoshinaga Y."/>
            <person name="Martin F.M."/>
            <person name="Grigoriev I.V."/>
            <person name="Hibbett D.S."/>
        </authorList>
    </citation>
    <scope>NUCLEOTIDE SEQUENCE [LARGE SCALE GENOMIC DNA]</scope>
    <source>
        <strain evidence="3 4">CBS 109695</strain>
    </source>
</reference>
<sequence>MSRRALTPYIVAGAVGIISGVYTFRPLLQEAAEQRKLEEELRATTQLQSPSDQPPAGTAAILPKPVSVPTPEALKQEDAGGKTGKAA</sequence>
<proteinExistence type="predicted"/>
<evidence type="ECO:0000256" key="2">
    <source>
        <dbReference type="SAM" id="Phobius"/>
    </source>
</evidence>
<name>A0A166S2R4_9AGAM</name>
<gene>
    <name evidence="3" type="ORF">FIBSPDRAFT_947348</name>
</gene>
<accession>A0A166S2R4</accession>
<organism evidence="3 4">
    <name type="scientific">Athelia psychrophila</name>
    <dbReference type="NCBI Taxonomy" id="1759441"/>
    <lineage>
        <taxon>Eukaryota</taxon>
        <taxon>Fungi</taxon>
        <taxon>Dikarya</taxon>
        <taxon>Basidiomycota</taxon>
        <taxon>Agaricomycotina</taxon>
        <taxon>Agaricomycetes</taxon>
        <taxon>Agaricomycetidae</taxon>
        <taxon>Atheliales</taxon>
        <taxon>Atheliaceae</taxon>
        <taxon>Athelia</taxon>
    </lineage>
</organism>
<dbReference type="EMBL" id="KV417501">
    <property type="protein sequence ID" value="KZP28952.1"/>
    <property type="molecule type" value="Genomic_DNA"/>
</dbReference>
<feature type="transmembrane region" description="Helical" evidence="2">
    <location>
        <begin position="6"/>
        <end position="28"/>
    </location>
</feature>
<evidence type="ECO:0000313" key="4">
    <source>
        <dbReference type="Proteomes" id="UP000076532"/>
    </source>
</evidence>
<keyword evidence="2" id="KW-0812">Transmembrane</keyword>
<protein>
    <submittedName>
        <fullName evidence="3">Uncharacterized protein</fullName>
    </submittedName>
</protein>
<evidence type="ECO:0000256" key="1">
    <source>
        <dbReference type="SAM" id="MobiDB-lite"/>
    </source>
</evidence>
<dbReference type="Pfam" id="PF23670">
    <property type="entry name" value="PIGBOS1"/>
    <property type="match status" value="1"/>
</dbReference>
<dbReference type="Proteomes" id="UP000076532">
    <property type="component" value="Unassembled WGS sequence"/>
</dbReference>
<dbReference type="InterPro" id="IPR057394">
    <property type="entry name" value="PIGBOS1"/>
</dbReference>
<keyword evidence="2" id="KW-0472">Membrane</keyword>
<dbReference type="AlphaFoldDB" id="A0A166S2R4"/>
<feature type="region of interest" description="Disordered" evidence="1">
    <location>
        <begin position="39"/>
        <end position="87"/>
    </location>
</feature>
<evidence type="ECO:0000313" key="3">
    <source>
        <dbReference type="EMBL" id="KZP28952.1"/>
    </source>
</evidence>
<keyword evidence="4" id="KW-1185">Reference proteome</keyword>
<keyword evidence="2" id="KW-1133">Transmembrane helix</keyword>